<name>A0A418Q6R9_9CORY</name>
<reference evidence="3 4" key="1">
    <citation type="submission" date="2018-09" db="EMBL/GenBank/DDBJ databases">
        <title>Optimization and identification of Corynebacterium falsenii FN1-14 from fish paste.</title>
        <authorList>
            <person name="Daroonpunt R."/>
            <person name="Tanasupawat S."/>
        </authorList>
    </citation>
    <scope>NUCLEOTIDE SEQUENCE [LARGE SCALE GENOMIC DNA]</scope>
    <source>
        <strain evidence="3 4">FN1-14</strain>
    </source>
</reference>
<feature type="compositionally biased region" description="Low complexity" evidence="1">
    <location>
        <begin position="88"/>
        <end position="119"/>
    </location>
</feature>
<evidence type="ECO:0000256" key="2">
    <source>
        <dbReference type="SAM" id="Phobius"/>
    </source>
</evidence>
<feature type="compositionally biased region" description="Low complexity" evidence="1">
    <location>
        <begin position="134"/>
        <end position="144"/>
    </location>
</feature>
<keyword evidence="4" id="KW-1185">Reference proteome</keyword>
<dbReference type="Proteomes" id="UP000285278">
    <property type="component" value="Unassembled WGS sequence"/>
</dbReference>
<feature type="transmembrane region" description="Helical" evidence="2">
    <location>
        <begin position="155"/>
        <end position="176"/>
    </location>
</feature>
<dbReference type="RefSeq" id="WP_119664877.1">
    <property type="nucleotide sequence ID" value="NZ_QXJK01000006.1"/>
</dbReference>
<keyword evidence="2" id="KW-1133">Transmembrane helix</keyword>
<feature type="compositionally biased region" description="Basic and acidic residues" evidence="1">
    <location>
        <begin position="27"/>
        <end position="37"/>
    </location>
</feature>
<gene>
    <name evidence="3" type="ORF">D3M95_07185</name>
</gene>
<feature type="compositionally biased region" description="Low complexity" evidence="1">
    <location>
        <begin position="69"/>
        <end position="80"/>
    </location>
</feature>
<dbReference type="AlphaFoldDB" id="A0A418Q6R9"/>
<comment type="caution">
    <text evidence="3">The sequence shown here is derived from an EMBL/GenBank/DDBJ whole genome shotgun (WGS) entry which is preliminary data.</text>
</comment>
<protein>
    <submittedName>
        <fullName evidence="3">Uncharacterized protein</fullName>
    </submittedName>
</protein>
<evidence type="ECO:0000256" key="1">
    <source>
        <dbReference type="SAM" id="MobiDB-lite"/>
    </source>
</evidence>
<feature type="compositionally biased region" description="Low complexity" evidence="1">
    <location>
        <begin position="190"/>
        <end position="210"/>
    </location>
</feature>
<accession>A0A418Q6R9</accession>
<dbReference type="EMBL" id="QXJK01000006">
    <property type="protein sequence ID" value="RIX34654.1"/>
    <property type="molecule type" value="Genomic_DNA"/>
</dbReference>
<keyword evidence="2" id="KW-0472">Membrane</keyword>
<sequence>MSSDKGFDYSGNADNADNANDKTQQFRRPDLESEPQRGPKPPQYRRAADYNPDYNSDYSHDETQYFSVGPAYGAGAANGAQQGGYQQGGYQQPPMQPGMQQPMQQGPQQPGQQPMQPRPGYDPRNGQPSFGTVPGSRAATPASSGRGGGSGVAKIAITLIAVIVLVIIGVILFNTLGSGDDPASDKKTTSTEQTTNTPTPTPTQTTPEDNGGFQLPGRSDLPEITPPSIELPTITDVPSPIESLLSEVPDLPRP</sequence>
<organism evidence="3 4">
    <name type="scientific">Corynebacterium falsenii</name>
    <dbReference type="NCBI Taxonomy" id="108486"/>
    <lineage>
        <taxon>Bacteria</taxon>
        <taxon>Bacillati</taxon>
        <taxon>Actinomycetota</taxon>
        <taxon>Actinomycetes</taxon>
        <taxon>Mycobacteriales</taxon>
        <taxon>Corynebacteriaceae</taxon>
        <taxon>Corynebacterium</taxon>
    </lineage>
</organism>
<evidence type="ECO:0000313" key="3">
    <source>
        <dbReference type="EMBL" id="RIX34654.1"/>
    </source>
</evidence>
<feature type="region of interest" description="Disordered" evidence="1">
    <location>
        <begin position="176"/>
        <end position="254"/>
    </location>
</feature>
<evidence type="ECO:0000313" key="4">
    <source>
        <dbReference type="Proteomes" id="UP000285278"/>
    </source>
</evidence>
<keyword evidence="2" id="KW-0812">Transmembrane</keyword>
<dbReference type="STRING" id="1451189.CFAL_03410"/>
<proteinExistence type="predicted"/>
<feature type="region of interest" description="Disordered" evidence="1">
    <location>
        <begin position="1"/>
        <end position="150"/>
    </location>
</feature>